<dbReference type="SUPFAM" id="SSF56112">
    <property type="entry name" value="Protein kinase-like (PK-like)"/>
    <property type="match status" value="1"/>
</dbReference>
<dbReference type="GO" id="GO:0004674">
    <property type="term" value="F:protein serine/threonine kinase activity"/>
    <property type="evidence" value="ECO:0007669"/>
    <property type="project" value="UniProtKB-EC"/>
</dbReference>
<dbReference type="EMBL" id="MN740693">
    <property type="protein sequence ID" value="QHU07912.1"/>
    <property type="molecule type" value="Genomic_DNA"/>
</dbReference>
<proteinExistence type="predicted"/>
<feature type="domain" description="Protein kinase" evidence="2">
    <location>
        <begin position="47"/>
        <end position="332"/>
    </location>
</feature>
<reference evidence="3" key="1">
    <citation type="journal article" date="2020" name="Nature">
        <title>Giant virus diversity and host interactions through global metagenomics.</title>
        <authorList>
            <person name="Schulz F."/>
            <person name="Roux S."/>
            <person name="Paez-Espino D."/>
            <person name="Jungbluth S."/>
            <person name="Walsh D.A."/>
            <person name="Denef V.J."/>
            <person name="McMahon K.D."/>
            <person name="Konstantinidis K.T."/>
            <person name="Eloe-Fadrosh E.A."/>
            <person name="Kyrpides N.C."/>
            <person name="Woyke T."/>
        </authorList>
    </citation>
    <scope>NUCLEOTIDE SEQUENCE</scope>
    <source>
        <strain evidence="3">GVMAG-S-1041349-163</strain>
    </source>
</reference>
<dbReference type="PANTHER" id="PTHR11909">
    <property type="entry name" value="CASEIN KINASE-RELATED"/>
    <property type="match status" value="1"/>
</dbReference>
<dbReference type="AlphaFoldDB" id="A0A6C0JQ74"/>
<dbReference type="PROSITE" id="PS00108">
    <property type="entry name" value="PROTEIN_KINASE_ST"/>
    <property type="match status" value="1"/>
</dbReference>
<sequence length="332" mass="39483">MRWNNLDMNDIDSEFFNSVITGNRATRMMLTQGFLDSKVRDKNGVLWILEKYLSKGGMGKIYIAHKMNTPKQKVVIKMEEMKNNTLSTEINVYQNILETTKLQKWKSMKKDIEFLHFPKMMGSGTFNFRDLRFRFLVIPKFPISLQNFMFKYNLKKLTLIEICQITKTLINSLQFLHYNKYVHADIKSDNIVFLDENYDALQIIMIDYGLAHLFDISKVIRKPMEKFNDGCSGTKHYCSINAHTGVKACFVDDIESICYNIFEWVTGSLDWMRTNHRETLKKKKEFRTNYKNKLQIYKLTKFDFIFTVAYKTPYNEYPDYDLMIDNLYKLYT</sequence>
<dbReference type="EC" id="2.7.11.1" evidence="1"/>
<dbReference type="InterPro" id="IPR050235">
    <property type="entry name" value="CK1_Ser-Thr_kinase"/>
</dbReference>
<evidence type="ECO:0000259" key="2">
    <source>
        <dbReference type="PROSITE" id="PS50011"/>
    </source>
</evidence>
<dbReference type="InterPro" id="IPR000719">
    <property type="entry name" value="Prot_kinase_dom"/>
</dbReference>
<name>A0A6C0JQ74_9ZZZZ</name>
<dbReference type="PROSITE" id="PS50011">
    <property type="entry name" value="PROTEIN_KINASE_DOM"/>
    <property type="match status" value="1"/>
</dbReference>
<dbReference type="SMART" id="SM00220">
    <property type="entry name" value="S_TKc"/>
    <property type="match status" value="1"/>
</dbReference>
<dbReference type="InterPro" id="IPR011009">
    <property type="entry name" value="Kinase-like_dom_sf"/>
</dbReference>
<evidence type="ECO:0000313" key="3">
    <source>
        <dbReference type="EMBL" id="QHU07912.1"/>
    </source>
</evidence>
<evidence type="ECO:0000256" key="1">
    <source>
        <dbReference type="ARBA" id="ARBA00012513"/>
    </source>
</evidence>
<organism evidence="3">
    <name type="scientific">viral metagenome</name>
    <dbReference type="NCBI Taxonomy" id="1070528"/>
    <lineage>
        <taxon>unclassified sequences</taxon>
        <taxon>metagenomes</taxon>
        <taxon>organismal metagenomes</taxon>
    </lineage>
</organism>
<dbReference type="GO" id="GO:0005524">
    <property type="term" value="F:ATP binding"/>
    <property type="evidence" value="ECO:0007669"/>
    <property type="project" value="InterPro"/>
</dbReference>
<protein>
    <recommendedName>
        <fullName evidence="1">non-specific serine/threonine protein kinase</fullName>
        <ecNumber evidence="1">2.7.11.1</ecNumber>
    </recommendedName>
</protein>
<dbReference type="Gene3D" id="1.10.510.10">
    <property type="entry name" value="Transferase(Phosphotransferase) domain 1"/>
    <property type="match status" value="1"/>
</dbReference>
<dbReference type="InterPro" id="IPR008271">
    <property type="entry name" value="Ser/Thr_kinase_AS"/>
</dbReference>
<accession>A0A6C0JQ74</accession>
<dbReference type="Pfam" id="PF00069">
    <property type="entry name" value="Pkinase"/>
    <property type="match status" value="1"/>
</dbReference>